<dbReference type="AlphaFoldDB" id="A0A2P2KFX2"/>
<dbReference type="EMBL" id="GGEC01024145">
    <property type="protein sequence ID" value="MBX04629.1"/>
    <property type="molecule type" value="Transcribed_RNA"/>
</dbReference>
<sequence length="71" mass="8221">MEILTSLTKRCNDMVKCYLASLKNIIRLMKGIFCLAHFLFGTQPCISMIGKLRIGAFMIHLYKQNCMFMLL</sequence>
<dbReference type="EMBL" id="GGEC01024146">
    <property type="protein sequence ID" value="MBX04630.1"/>
    <property type="molecule type" value="Transcribed_RNA"/>
</dbReference>
<keyword evidence="1" id="KW-0808">Transferase</keyword>
<organism evidence="1">
    <name type="scientific">Rhizophora mucronata</name>
    <name type="common">Asiatic mangrove</name>
    <dbReference type="NCBI Taxonomy" id="61149"/>
    <lineage>
        <taxon>Eukaryota</taxon>
        <taxon>Viridiplantae</taxon>
        <taxon>Streptophyta</taxon>
        <taxon>Embryophyta</taxon>
        <taxon>Tracheophyta</taxon>
        <taxon>Spermatophyta</taxon>
        <taxon>Magnoliopsida</taxon>
        <taxon>eudicotyledons</taxon>
        <taxon>Gunneridae</taxon>
        <taxon>Pentapetalae</taxon>
        <taxon>rosids</taxon>
        <taxon>fabids</taxon>
        <taxon>Malpighiales</taxon>
        <taxon>Rhizophoraceae</taxon>
        <taxon>Rhizophora</taxon>
    </lineage>
</organism>
<name>A0A2P2KFX2_RHIMU</name>
<evidence type="ECO:0000313" key="1">
    <source>
        <dbReference type="EMBL" id="MBX04628.1"/>
    </source>
</evidence>
<reference evidence="1" key="1">
    <citation type="submission" date="2018-02" db="EMBL/GenBank/DDBJ databases">
        <title>Rhizophora mucronata_Transcriptome.</title>
        <authorList>
            <person name="Meera S.P."/>
            <person name="Sreeshan A."/>
            <person name="Augustine A."/>
        </authorList>
    </citation>
    <scope>NUCLEOTIDE SEQUENCE</scope>
    <source>
        <tissue evidence="1">Leaf</tissue>
    </source>
</reference>
<keyword evidence="1" id="KW-0012">Acyltransferase</keyword>
<proteinExistence type="predicted"/>
<dbReference type="EMBL" id="GGEC01024144">
    <property type="protein sequence ID" value="MBX04628.1"/>
    <property type="molecule type" value="Transcribed_RNA"/>
</dbReference>
<accession>A0A2P2KFX2</accession>
<protein>
    <submittedName>
        <fullName evidence="1">S-acyltransferase</fullName>
    </submittedName>
</protein>
<dbReference type="GO" id="GO:0016746">
    <property type="term" value="F:acyltransferase activity"/>
    <property type="evidence" value="ECO:0007669"/>
    <property type="project" value="UniProtKB-KW"/>
</dbReference>